<dbReference type="AlphaFoldDB" id="A0A6L2NF19"/>
<protein>
    <submittedName>
        <fullName evidence="2">Uncharacterized protein</fullName>
    </submittedName>
</protein>
<gene>
    <name evidence="2" type="ORF">Tci_056055</name>
</gene>
<feature type="region of interest" description="Disordered" evidence="1">
    <location>
        <begin position="183"/>
        <end position="204"/>
    </location>
</feature>
<proteinExistence type="predicted"/>
<name>A0A6L2NF19_TANCI</name>
<dbReference type="GO" id="GO:0003700">
    <property type="term" value="F:DNA-binding transcription factor activity"/>
    <property type="evidence" value="ECO:0007669"/>
    <property type="project" value="InterPro"/>
</dbReference>
<dbReference type="InterPro" id="IPR045012">
    <property type="entry name" value="NLP"/>
</dbReference>
<dbReference type="EMBL" id="BKCJ010008814">
    <property type="protein sequence ID" value="GEU84077.1"/>
    <property type="molecule type" value="Genomic_DNA"/>
</dbReference>
<dbReference type="PANTHER" id="PTHR32002">
    <property type="entry name" value="PROTEIN NLP8"/>
    <property type="match status" value="1"/>
</dbReference>
<evidence type="ECO:0000256" key="1">
    <source>
        <dbReference type="SAM" id="MobiDB-lite"/>
    </source>
</evidence>
<accession>A0A6L2NF19</accession>
<reference evidence="2" key="1">
    <citation type="journal article" date="2019" name="Sci. Rep.">
        <title>Draft genome of Tanacetum cinerariifolium, the natural source of mosquito coil.</title>
        <authorList>
            <person name="Yamashiro T."/>
            <person name="Shiraishi A."/>
            <person name="Satake H."/>
            <person name="Nakayama K."/>
        </authorList>
    </citation>
    <scope>NUCLEOTIDE SEQUENCE</scope>
</reference>
<comment type="caution">
    <text evidence="2">The sequence shown here is derived from an EMBL/GenBank/DDBJ whole genome shotgun (WGS) entry which is preliminary data.</text>
</comment>
<feature type="compositionally biased region" description="Polar residues" evidence="1">
    <location>
        <begin position="186"/>
        <end position="200"/>
    </location>
</feature>
<organism evidence="2">
    <name type="scientific">Tanacetum cinerariifolium</name>
    <name type="common">Dalmatian daisy</name>
    <name type="synonym">Chrysanthemum cinerariifolium</name>
    <dbReference type="NCBI Taxonomy" id="118510"/>
    <lineage>
        <taxon>Eukaryota</taxon>
        <taxon>Viridiplantae</taxon>
        <taxon>Streptophyta</taxon>
        <taxon>Embryophyta</taxon>
        <taxon>Tracheophyta</taxon>
        <taxon>Spermatophyta</taxon>
        <taxon>Magnoliopsida</taxon>
        <taxon>eudicotyledons</taxon>
        <taxon>Gunneridae</taxon>
        <taxon>Pentapetalae</taxon>
        <taxon>asterids</taxon>
        <taxon>campanulids</taxon>
        <taxon>Asterales</taxon>
        <taxon>Asteraceae</taxon>
        <taxon>Asteroideae</taxon>
        <taxon>Anthemideae</taxon>
        <taxon>Anthemidinae</taxon>
        <taxon>Tanacetum</taxon>
    </lineage>
</organism>
<sequence length="276" mass="31234">MDRGLTVYHMGCSQHKLYVDPEKDASFGLAGLVFKEKKTSANSKYEFFYYPENHRPVFESNEIFTMKWGSFAVPVFLNNNCVGVLEFVTTKSMSSYDGDMDLVEEALKRAGFQDYKFYQQAAENTEKSGFYNCVALFFGPTKEEAMQRVTCKFNLPKKVKETTFTKVLRKLGITEWPWVAKKGTEAASSSPENPTASEITTEMEPTENALLIHDTGERNPGRDFDAMENQYNDVQYMAPIYTEDQVMPDLAGTQANETLDIAEFAKTLIDPTSSDT</sequence>
<dbReference type="PANTHER" id="PTHR32002:SF35">
    <property type="entry name" value="PROTEIN NLP6"/>
    <property type="match status" value="1"/>
</dbReference>
<evidence type="ECO:0000313" key="2">
    <source>
        <dbReference type="EMBL" id="GEU84077.1"/>
    </source>
</evidence>